<evidence type="ECO:0000313" key="2">
    <source>
        <dbReference type="EMBL" id="AKJ30195.1"/>
    </source>
</evidence>
<evidence type="ECO:0000256" key="1">
    <source>
        <dbReference type="SAM" id="MobiDB-lite"/>
    </source>
</evidence>
<sequence>MAARPSRQPAGGNKKQVPPDTRNEFSREVPSAASVDVAGLAAWARCIRCVASARFCFYFRLNCAAAGGQIGPNSSVSFKMEAAVPADLPGEHVKLSWVLQDGPSAGTIARLR</sequence>
<dbReference type="AlphaFoldDB" id="A0A0G3BUI4"/>
<dbReference type="EMBL" id="CP011371">
    <property type="protein sequence ID" value="AKJ30195.1"/>
    <property type="molecule type" value="Genomic_DNA"/>
</dbReference>
<organism evidence="2 3">
    <name type="scientific">Caldimonas brevitalea</name>
    <dbReference type="NCBI Taxonomy" id="413882"/>
    <lineage>
        <taxon>Bacteria</taxon>
        <taxon>Pseudomonadati</taxon>
        <taxon>Pseudomonadota</taxon>
        <taxon>Betaproteobacteria</taxon>
        <taxon>Burkholderiales</taxon>
        <taxon>Sphaerotilaceae</taxon>
        <taxon>Caldimonas</taxon>
    </lineage>
</organism>
<proteinExistence type="predicted"/>
<keyword evidence="3" id="KW-1185">Reference proteome</keyword>
<evidence type="ECO:0000313" key="3">
    <source>
        <dbReference type="Proteomes" id="UP000035352"/>
    </source>
</evidence>
<gene>
    <name evidence="2" type="ORF">AAW51_3504</name>
</gene>
<feature type="region of interest" description="Disordered" evidence="1">
    <location>
        <begin position="1"/>
        <end position="28"/>
    </location>
</feature>
<dbReference type="KEGG" id="pbh:AAW51_3504"/>
<protein>
    <submittedName>
        <fullName evidence="2">Uncharacterized protein</fullName>
    </submittedName>
</protein>
<reference evidence="2 3" key="1">
    <citation type="submission" date="2015-05" db="EMBL/GenBank/DDBJ databases">
        <authorList>
            <person name="Tang B."/>
            <person name="Yu Y."/>
        </authorList>
    </citation>
    <scope>NUCLEOTIDE SEQUENCE [LARGE SCALE GENOMIC DNA]</scope>
    <source>
        <strain evidence="2 3">DSM 7029</strain>
    </source>
</reference>
<dbReference type="Proteomes" id="UP000035352">
    <property type="component" value="Chromosome"/>
</dbReference>
<accession>A0A0G3BUI4</accession>
<name>A0A0G3BUI4_9BURK</name>